<proteinExistence type="predicted"/>
<evidence type="ECO:0000313" key="1">
    <source>
        <dbReference type="EMBL" id="MCM0621916.1"/>
    </source>
</evidence>
<sequence length="80" mass="9398">MVWLLLLLFPVLAVADAVWSQRFAQRLASYSTREYQVAGLDRDDVVGTHHTWGLFPWNAVRVRRRLEKARRDVAAFESRR</sequence>
<gene>
    <name evidence="1" type="ORF">M8330_16620</name>
</gene>
<evidence type="ECO:0000313" key="2">
    <source>
        <dbReference type="Proteomes" id="UP001139485"/>
    </source>
</evidence>
<comment type="caution">
    <text evidence="1">The sequence shown here is derived from an EMBL/GenBank/DDBJ whole genome shotgun (WGS) entry which is preliminary data.</text>
</comment>
<dbReference type="RefSeq" id="WP_250828236.1">
    <property type="nucleotide sequence ID" value="NZ_JAMOIL010000024.1"/>
</dbReference>
<protein>
    <submittedName>
        <fullName evidence="1">Uncharacterized protein</fullName>
    </submittedName>
</protein>
<dbReference type="Proteomes" id="UP001139485">
    <property type="component" value="Unassembled WGS sequence"/>
</dbReference>
<dbReference type="EMBL" id="JAMOIL010000024">
    <property type="protein sequence ID" value="MCM0621916.1"/>
    <property type="molecule type" value="Genomic_DNA"/>
</dbReference>
<keyword evidence="2" id="KW-1185">Reference proteome</keyword>
<accession>A0A9X2DA12</accession>
<name>A0A9X2DA12_9ACTN</name>
<dbReference type="AlphaFoldDB" id="A0A9X2DA12"/>
<reference evidence="1" key="1">
    <citation type="submission" date="2022-05" db="EMBL/GenBank/DDBJ databases">
        <authorList>
            <person name="Tuo L."/>
        </authorList>
    </citation>
    <scope>NUCLEOTIDE SEQUENCE</scope>
    <source>
        <strain evidence="1">BSK12Z-4</strain>
    </source>
</reference>
<organism evidence="1 2">
    <name type="scientific">Nocardioides bruguierae</name>
    <dbReference type="NCBI Taxonomy" id="2945102"/>
    <lineage>
        <taxon>Bacteria</taxon>
        <taxon>Bacillati</taxon>
        <taxon>Actinomycetota</taxon>
        <taxon>Actinomycetes</taxon>
        <taxon>Propionibacteriales</taxon>
        <taxon>Nocardioidaceae</taxon>
        <taxon>Nocardioides</taxon>
    </lineage>
</organism>